<dbReference type="GO" id="GO:0080156">
    <property type="term" value="P:mitochondrial mRNA modification"/>
    <property type="evidence" value="ECO:0007669"/>
    <property type="project" value="TreeGrafter"/>
</dbReference>
<reference evidence="3 4" key="1">
    <citation type="journal article" date="2013" name="BMC Genomics">
        <title>The miniature genome of a carnivorous plant Genlisea aurea contains a low number of genes and short non-coding sequences.</title>
        <authorList>
            <person name="Leushkin E.V."/>
            <person name="Sutormin R.A."/>
            <person name="Nabieva E.R."/>
            <person name="Penin A.A."/>
            <person name="Kondrashov A.S."/>
            <person name="Logacheva M.D."/>
        </authorList>
    </citation>
    <scope>NUCLEOTIDE SEQUENCE [LARGE SCALE GENOMIC DNA]</scope>
</reference>
<name>S8CPJ8_9LAMI</name>
<feature type="domain" description="MORF/ORRM1/DAG-like MORF" evidence="2">
    <location>
        <begin position="7"/>
        <end position="95"/>
    </location>
</feature>
<dbReference type="InterPro" id="IPR039206">
    <property type="entry name" value="MORF/ORRM1/DAG-like"/>
</dbReference>
<dbReference type="InterPro" id="IPR037045">
    <property type="entry name" value="S8pro/Inhibitor_I9_sf"/>
</dbReference>
<keyword evidence="1" id="KW-0809">Transit peptide</keyword>
<dbReference type="InterPro" id="IPR054059">
    <property type="entry name" value="MORF/ORRM1/DAG-like_MORF"/>
</dbReference>
<feature type="non-terminal residue" evidence="3">
    <location>
        <position position="1"/>
    </location>
</feature>
<evidence type="ECO:0000259" key="2">
    <source>
        <dbReference type="Pfam" id="PF21864"/>
    </source>
</evidence>
<evidence type="ECO:0000313" key="3">
    <source>
        <dbReference type="EMBL" id="EPS68675.1"/>
    </source>
</evidence>
<dbReference type="Proteomes" id="UP000015453">
    <property type="component" value="Unassembled WGS sequence"/>
</dbReference>
<organism evidence="3 4">
    <name type="scientific">Genlisea aurea</name>
    <dbReference type="NCBI Taxonomy" id="192259"/>
    <lineage>
        <taxon>Eukaryota</taxon>
        <taxon>Viridiplantae</taxon>
        <taxon>Streptophyta</taxon>
        <taxon>Embryophyta</taxon>
        <taxon>Tracheophyta</taxon>
        <taxon>Spermatophyta</taxon>
        <taxon>Magnoliopsida</taxon>
        <taxon>eudicotyledons</taxon>
        <taxon>Gunneridae</taxon>
        <taxon>Pentapetalae</taxon>
        <taxon>asterids</taxon>
        <taxon>lamiids</taxon>
        <taxon>Lamiales</taxon>
        <taxon>Lentibulariaceae</taxon>
        <taxon>Genlisea</taxon>
    </lineage>
</organism>
<dbReference type="Gene3D" id="3.30.70.80">
    <property type="entry name" value="Peptidase S8 propeptide/proteinase inhibitor I9"/>
    <property type="match status" value="1"/>
</dbReference>
<keyword evidence="4" id="KW-1185">Reference proteome</keyword>
<sequence>LVEGCDYEHWLIVLRPPDAFPDREEISQHCVATLAEALGSQKAARESIYAVSTKYYYGFSCKVGREVAHRIESIPGVKWVLPDSFLGGEERGYGGK</sequence>
<dbReference type="OrthoDB" id="1913091at2759"/>
<gene>
    <name evidence="3" type="ORF">M569_06097</name>
</gene>
<comment type="caution">
    <text evidence="3">The sequence shown here is derived from an EMBL/GenBank/DDBJ whole genome shotgun (WGS) entry which is preliminary data.</text>
</comment>
<dbReference type="PANTHER" id="PTHR31346">
    <property type="entry name" value="MULTIPLE ORGANELLAR RNA EDITING FACTOR 2, CHLOROPLASTIC-RELATED-RELATED"/>
    <property type="match status" value="1"/>
</dbReference>
<accession>S8CPJ8</accession>
<proteinExistence type="predicted"/>
<dbReference type="PANTHER" id="PTHR31346:SF12">
    <property type="entry name" value="MULTIPLE ORGANELLAR RNA EDITING FACTOR 7, MITOCHONDRIAL"/>
    <property type="match status" value="1"/>
</dbReference>
<dbReference type="Pfam" id="PF21864">
    <property type="entry name" value="MORF_dom"/>
    <property type="match status" value="1"/>
</dbReference>
<dbReference type="AlphaFoldDB" id="S8CPJ8"/>
<evidence type="ECO:0000313" key="4">
    <source>
        <dbReference type="Proteomes" id="UP000015453"/>
    </source>
</evidence>
<dbReference type="GO" id="GO:0016554">
    <property type="term" value="P:cytidine to uridine editing"/>
    <property type="evidence" value="ECO:0007669"/>
    <property type="project" value="InterPro"/>
</dbReference>
<protein>
    <recommendedName>
        <fullName evidence="2">MORF/ORRM1/DAG-like MORF domain-containing protein</fullName>
    </recommendedName>
</protein>
<evidence type="ECO:0000256" key="1">
    <source>
        <dbReference type="ARBA" id="ARBA00022946"/>
    </source>
</evidence>
<dbReference type="GO" id="GO:0005739">
    <property type="term" value="C:mitochondrion"/>
    <property type="evidence" value="ECO:0007669"/>
    <property type="project" value="TreeGrafter"/>
</dbReference>
<feature type="non-terminal residue" evidence="3">
    <location>
        <position position="96"/>
    </location>
</feature>
<dbReference type="EMBL" id="AUSU01002495">
    <property type="protein sequence ID" value="EPS68675.1"/>
    <property type="molecule type" value="Genomic_DNA"/>
</dbReference>